<keyword evidence="4" id="KW-1185">Reference proteome</keyword>
<evidence type="ECO:0000256" key="2">
    <source>
        <dbReference type="SAM" id="MobiDB-lite"/>
    </source>
</evidence>
<proteinExistence type="predicted"/>
<evidence type="ECO:0000313" key="4">
    <source>
        <dbReference type="Proteomes" id="UP001345219"/>
    </source>
</evidence>
<keyword evidence="1" id="KW-0175">Coiled coil</keyword>
<dbReference type="AlphaFoldDB" id="A0AAN7QL99"/>
<dbReference type="EMBL" id="JAXIOK010000005">
    <property type="protein sequence ID" value="KAK4770731.1"/>
    <property type="molecule type" value="Genomic_DNA"/>
</dbReference>
<dbReference type="GO" id="GO:0005730">
    <property type="term" value="C:nucleolus"/>
    <property type="evidence" value="ECO:0007669"/>
    <property type="project" value="TreeGrafter"/>
</dbReference>
<feature type="compositionally biased region" description="Polar residues" evidence="2">
    <location>
        <begin position="108"/>
        <end position="118"/>
    </location>
</feature>
<dbReference type="InterPro" id="IPR018034">
    <property type="entry name" value="Kri1"/>
</dbReference>
<dbReference type="PANTHER" id="PTHR14490:SF5">
    <property type="entry name" value="PROTEIN KRI1 HOMOLOG"/>
    <property type="match status" value="1"/>
</dbReference>
<feature type="region of interest" description="Disordered" evidence="2">
    <location>
        <begin position="108"/>
        <end position="127"/>
    </location>
</feature>
<organism evidence="3 4">
    <name type="scientific">Trapa incisa</name>
    <dbReference type="NCBI Taxonomy" id="236973"/>
    <lineage>
        <taxon>Eukaryota</taxon>
        <taxon>Viridiplantae</taxon>
        <taxon>Streptophyta</taxon>
        <taxon>Embryophyta</taxon>
        <taxon>Tracheophyta</taxon>
        <taxon>Spermatophyta</taxon>
        <taxon>Magnoliopsida</taxon>
        <taxon>eudicotyledons</taxon>
        <taxon>Gunneridae</taxon>
        <taxon>Pentapetalae</taxon>
        <taxon>rosids</taxon>
        <taxon>malvids</taxon>
        <taxon>Myrtales</taxon>
        <taxon>Lythraceae</taxon>
        <taxon>Trapa</taxon>
    </lineage>
</organism>
<accession>A0AAN7QL99</accession>
<gene>
    <name evidence="3" type="ORF">SAY87_031263</name>
</gene>
<comment type="caution">
    <text evidence="3">The sequence shown here is derived from an EMBL/GenBank/DDBJ whole genome shotgun (WGS) entry which is preliminary data.</text>
</comment>
<protein>
    <submittedName>
        <fullName evidence="3">Uncharacterized protein</fullName>
    </submittedName>
</protein>
<evidence type="ECO:0000313" key="3">
    <source>
        <dbReference type="EMBL" id="KAK4770731.1"/>
    </source>
</evidence>
<dbReference type="Proteomes" id="UP001345219">
    <property type="component" value="Chromosome 24"/>
</dbReference>
<dbReference type="GO" id="GO:0000447">
    <property type="term" value="P:endonucleolytic cleavage in ITS1 to separate SSU-rRNA from 5.8S rRNA and LSU-rRNA from tricistronic rRNA transcript (SSU-rRNA, 5.8S rRNA, LSU-rRNA)"/>
    <property type="evidence" value="ECO:0007669"/>
    <property type="project" value="TreeGrafter"/>
</dbReference>
<dbReference type="GO" id="GO:0030686">
    <property type="term" value="C:90S preribosome"/>
    <property type="evidence" value="ECO:0007669"/>
    <property type="project" value="TreeGrafter"/>
</dbReference>
<sequence length="127" mass="15084">MFLRDYLLNRMWIYKDNNKKWNADEYDLDELVMDEEAVESQEDYDTKFPHEELEDDCVMGFSRKVEEAVRQQETARARQRQKEERMKISEIEDLKNLKKQEINEKLQNTKQIGGSSQADDCLLGGAD</sequence>
<dbReference type="PANTHER" id="PTHR14490">
    <property type="entry name" value="ZINC FINGER, ZZ TYPE"/>
    <property type="match status" value="1"/>
</dbReference>
<evidence type="ECO:0000256" key="1">
    <source>
        <dbReference type="SAM" id="Coils"/>
    </source>
</evidence>
<feature type="coiled-coil region" evidence="1">
    <location>
        <begin position="65"/>
        <end position="108"/>
    </location>
</feature>
<reference evidence="3 4" key="1">
    <citation type="journal article" date="2023" name="Hortic Res">
        <title>Pangenome of water caltrop reveals structural variations and asymmetric subgenome divergence after allopolyploidization.</title>
        <authorList>
            <person name="Zhang X."/>
            <person name="Chen Y."/>
            <person name="Wang L."/>
            <person name="Yuan Y."/>
            <person name="Fang M."/>
            <person name="Shi L."/>
            <person name="Lu R."/>
            <person name="Comes H.P."/>
            <person name="Ma Y."/>
            <person name="Chen Y."/>
            <person name="Huang G."/>
            <person name="Zhou Y."/>
            <person name="Zheng Z."/>
            <person name="Qiu Y."/>
        </authorList>
    </citation>
    <scope>NUCLEOTIDE SEQUENCE [LARGE SCALE GENOMIC DNA]</scope>
    <source>
        <tissue evidence="3">Roots</tissue>
    </source>
</reference>
<name>A0AAN7QL99_9MYRT</name>